<proteinExistence type="predicted"/>
<keyword evidence="1" id="KW-0812">Transmembrane</keyword>
<accession>O60031</accession>
<organism evidence="2">
    <name type="scientific">Aspergillus niger</name>
    <dbReference type="NCBI Taxonomy" id="5061"/>
    <lineage>
        <taxon>Eukaryota</taxon>
        <taxon>Fungi</taxon>
        <taxon>Dikarya</taxon>
        <taxon>Ascomycota</taxon>
        <taxon>Pezizomycotina</taxon>
        <taxon>Eurotiomycetes</taxon>
        <taxon>Eurotiomycetidae</taxon>
        <taxon>Eurotiales</taxon>
        <taxon>Aspergillaceae</taxon>
        <taxon>Aspergillus</taxon>
        <taxon>Aspergillus subgen. Circumdati</taxon>
    </lineage>
</organism>
<reference evidence="2" key="3">
    <citation type="journal article" date="2000" name="Mol. Gen. Genet.">
        <title>Regulation of expression of the Aspergillus niger benzoate para-hydroxylase cytochrome P450 system.</title>
        <authorList>
            <person name="van den Brink J.M."/>
            <person name="Punt P.J."/>
            <person name="van Gorcom R.F."/>
            <person name="van den Hondel C.A."/>
        </authorList>
    </citation>
    <scope>NUCLEOTIDE SEQUENCE</scope>
</reference>
<dbReference type="AlphaFoldDB" id="O60031"/>
<evidence type="ECO:0000256" key="1">
    <source>
        <dbReference type="SAM" id="Phobius"/>
    </source>
</evidence>
<name>O60031_ASPNG</name>
<dbReference type="EMBL" id="AJ005117">
    <property type="protein sequence ID" value="CAA06381.1"/>
    <property type="molecule type" value="Genomic_DNA"/>
</dbReference>
<feature type="transmembrane region" description="Helical" evidence="1">
    <location>
        <begin position="20"/>
        <end position="45"/>
    </location>
</feature>
<evidence type="ECO:0000313" key="2">
    <source>
        <dbReference type="EMBL" id="CAA06381.1"/>
    </source>
</evidence>
<keyword evidence="1" id="KW-0472">Membrane</keyword>
<sequence length="48" mass="5746">MRSAYEWVRPLCSSWITPRLTFLSFSFSFLPFFLFSFLLSTPFFLLTP</sequence>
<reference evidence="2" key="2">
    <citation type="submission" date="1998-04" db="EMBL/GenBank/DDBJ databases">
        <authorList>
            <person name="van den Brink H."/>
        </authorList>
    </citation>
    <scope>NUCLEOTIDE SEQUENCE</scope>
</reference>
<reference evidence="2" key="1">
    <citation type="journal article" date="1995" name="DNA Cell Biol.">
        <title>Cloning and characterization of the NADPH cytochrome P450 oxidoreductase gene from the filamentous fungus Aspergillus niger.</title>
        <authorList>
            <person name="van den Brink H.J.M."/>
            <person name="van Zeijl C.M.J."/>
            <person name="Brons J.F."/>
            <person name="van den Hondel C.A.M.J.J."/>
            <person name="van Gorcom R.F.M."/>
        </authorList>
    </citation>
    <scope>NUCLEOTIDE SEQUENCE</scope>
</reference>
<keyword evidence="1" id="KW-1133">Transmembrane helix</keyword>
<protein>
    <submittedName>
        <fullName evidence="2">Uncharacterized protein</fullName>
    </submittedName>
</protein>